<dbReference type="Proteomes" id="UP000184604">
    <property type="component" value="Chromosome"/>
</dbReference>
<organism evidence="1 2">
    <name type="scientific">Clostridium kluyveri</name>
    <dbReference type="NCBI Taxonomy" id="1534"/>
    <lineage>
        <taxon>Bacteria</taxon>
        <taxon>Bacillati</taxon>
        <taxon>Bacillota</taxon>
        <taxon>Clostridia</taxon>
        <taxon>Eubacteriales</taxon>
        <taxon>Clostridiaceae</taxon>
        <taxon>Clostridium</taxon>
    </lineage>
</organism>
<accession>A0A1L5F9Z9</accession>
<dbReference type="AlphaFoldDB" id="A0A1L5F9Z9"/>
<proteinExistence type="predicted"/>
<evidence type="ECO:0000313" key="1">
    <source>
        <dbReference type="EMBL" id="APM39848.1"/>
    </source>
</evidence>
<sequence length="95" mass="11047">MLEEFQEFIDFFIDKRLNGISLDLGKKDGKCKKLEIALLEVQDKFINKADEELQGLFVEYGDITNAEMVIIYREIYICAFKDALKAIGIFKTMKK</sequence>
<name>A0A1L5F9Z9_CLOKL</name>
<gene>
    <name evidence="1" type="ORF">BS101_14455</name>
</gene>
<dbReference type="EMBL" id="CP018335">
    <property type="protein sequence ID" value="APM39848.1"/>
    <property type="molecule type" value="Genomic_DNA"/>
</dbReference>
<evidence type="ECO:0000313" key="2">
    <source>
        <dbReference type="Proteomes" id="UP000184604"/>
    </source>
</evidence>
<reference evidence="1 2" key="1">
    <citation type="submission" date="2016-12" db="EMBL/GenBank/DDBJ databases">
        <title>Complete genome sequence of Clostridium kluyveri JZZ isolated from the pit mud of a Chinese flavor liquor-making factory.</title>
        <authorList>
            <person name="Wang Y."/>
        </authorList>
    </citation>
    <scope>NUCLEOTIDE SEQUENCE [LARGE SCALE GENOMIC DNA]</scope>
    <source>
        <strain evidence="1 2">JZZ</strain>
    </source>
</reference>
<protein>
    <submittedName>
        <fullName evidence="1">Uncharacterized protein</fullName>
    </submittedName>
</protein>
<dbReference type="RefSeq" id="WP_073539463.1">
    <property type="nucleotide sequence ID" value="NZ_CP018335.1"/>
</dbReference>